<reference evidence="2 3" key="1">
    <citation type="submission" date="2020-07" db="EMBL/GenBank/DDBJ databases">
        <title>Sequencing the genomes of 1000 actinobacteria strains.</title>
        <authorList>
            <person name="Klenk H.-P."/>
        </authorList>
    </citation>
    <scope>NUCLEOTIDE SEQUENCE [LARGE SCALE GENOMIC DNA]</scope>
    <source>
        <strain evidence="2 3">DSM 23987</strain>
    </source>
</reference>
<evidence type="ECO:0000259" key="1">
    <source>
        <dbReference type="PROSITE" id="PS50076"/>
    </source>
</evidence>
<dbReference type="PANTHER" id="PTHR44240">
    <property type="entry name" value="DNAJ DOMAIN (PROKARYOTIC HEAT SHOCK PROTEIN)-RELATED"/>
    <property type="match status" value="1"/>
</dbReference>
<dbReference type="PRINTS" id="PR00625">
    <property type="entry name" value="JDOMAIN"/>
</dbReference>
<dbReference type="InterPro" id="IPR052276">
    <property type="entry name" value="Diphthamide-biosynth_chaperone"/>
</dbReference>
<dbReference type="Gene3D" id="1.10.287.110">
    <property type="entry name" value="DnaJ domain"/>
    <property type="match status" value="1"/>
</dbReference>
<dbReference type="PANTHER" id="PTHR44240:SF10">
    <property type="entry name" value="J DOMAIN-CONTAINING PROTEIN"/>
    <property type="match status" value="1"/>
</dbReference>
<organism evidence="2 3">
    <name type="scientific">Pedococcus badiiscoriae</name>
    <dbReference type="NCBI Taxonomy" id="642776"/>
    <lineage>
        <taxon>Bacteria</taxon>
        <taxon>Bacillati</taxon>
        <taxon>Actinomycetota</taxon>
        <taxon>Actinomycetes</taxon>
        <taxon>Micrococcales</taxon>
        <taxon>Intrasporangiaceae</taxon>
        <taxon>Pedococcus</taxon>
    </lineage>
</organism>
<dbReference type="CDD" id="cd06257">
    <property type="entry name" value="DnaJ"/>
    <property type="match status" value="1"/>
</dbReference>
<accession>A0A852WKE9</accession>
<gene>
    <name evidence="2" type="ORF">BJ986_000453</name>
</gene>
<dbReference type="SUPFAM" id="SSF46565">
    <property type="entry name" value="Chaperone J-domain"/>
    <property type="match status" value="1"/>
</dbReference>
<dbReference type="AlphaFoldDB" id="A0A852WKE9"/>
<protein>
    <submittedName>
        <fullName evidence="2">DnaJ-class molecular chaperone</fullName>
    </submittedName>
</protein>
<dbReference type="SMART" id="SM00271">
    <property type="entry name" value="DnaJ"/>
    <property type="match status" value="1"/>
</dbReference>
<dbReference type="EMBL" id="JACCAB010000001">
    <property type="protein sequence ID" value="NYG05966.1"/>
    <property type="molecule type" value="Genomic_DNA"/>
</dbReference>
<name>A0A852WKE9_9MICO</name>
<dbReference type="Pfam" id="PF00226">
    <property type="entry name" value="DnaJ"/>
    <property type="match status" value="1"/>
</dbReference>
<keyword evidence="3" id="KW-1185">Reference proteome</keyword>
<dbReference type="RefSeq" id="WP_179420518.1">
    <property type="nucleotide sequence ID" value="NZ_JACCAB010000001.1"/>
</dbReference>
<sequence length="106" mass="11909">MTADQNDPYVVLDVAREATQQQIRHAYLSQLRASHPDTRTPDAPPGDTTVQNVLDAYEILGDPVRRADYDQHTAFRPGATPIRVRVTVHRTPGPPSFRATPVRWHS</sequence>
<dbReference type="InterPro" id="IPR001623">
    <property type="entry name" value="DnaJ_domain"/>
</dbReference>
<comment type="caution">
    <text evidence="2">The sequence shown here is derived from an EMBL/GenBank/DDBJ whole genome shotgun (WGS) entry which is preliminary data.</text>
</comment>
<evidence type="ECO:0000313" key="2">
    <source>
        <dbReference type="EMBL" id="NYG05966.1"/>
    </source>
</evidence>
<dbReference type="InterPro" id="IPR036869">
    <property type="entry name" value="J_dom_sf"/>
</dbReference>
<proteinExistence type="predicted"/>
<evidence type="ECO:0000313" key="3">
    <source>
        <dbReference type="Proteomes" id="UP000573599"/>
    </source>
</evidence>
<feature type="domain" description="J" evidence="1">
    <location>
        <begin position="7"/>
        <end position="73"/>
    </location>
</feature>
<dbReference type="PROSITE" id="PS50076">
    <property type="entry name" value="DNAJ_2"/>
    <property type="match status" value="1"/>
</dbReference>
<dbReference type="Proteomes" id="UP000573599">
    <property type="component" value="Unassembled WGS sequence"/>
</dbReference>